<evidence type="ECO:0000256" key="8">
    <source>
        <dbReference type="ARBA" id="ARBA00032007"/>
    </source>
</evidence>
<dbReference type="GO" id="GO:0006357">
    <property type="term" value="P:regulation of transcription by RNA polymerase II"/>
    <property type="evidence" value="ECO:0007669"/>
    <property type="project" value="InterPro"/>
</dbReference>
<dbReference type="PANTHER" id="PTHR12809">
    <property type="entry name" value="MEDIATOR COMPLEX SUBUNIT"/>
    <property type="match status" value="1"/>
</dbReference>
<keyword evidence="13" id="KW-1185">Reference proteome</keyword>
<comment type="function">
    <text evidence="9">Component of the Mediator complex, a coactivator involved in the regulated transcription of nearly all RNA polymerase II-dependent genes. Mediator functions as a bridge to convey information from gene-specific regulatory proteins to the basal RNA polymerase II transcription machinery. Mediator is recruited to promoters by direct interactions with regulatory proteins and serves as a scaffold for the assembly of a functional preinitiation complex with RNA polymerase II and the general transcription factors.</text>
</comment>
<comment type="subunit">
    <text evidence="9">Component of the Mediator complex.</text>
</comment>
<evidence type="ECO:0000313" key="13">
    <source>
        <dbReference type="Proteomes" id="UP000756346"/>
    </source>
</evidence>
<dbReference type="InterPro" id="IPR013947">
    <property type="entry name" value="Mediator_Med14"/>
</dbReference>
<dbReference type="RefSeq" id="XP_046010304.1">
    <property type="nucleotide sequence ID" value="XM_046150315.1"/>
</dbReference>
<dbReference type="EMBL" id="JAGTJQ010000007">
    <property type="protein sequence ID" value="KAH7027505.1"/>
    <property type="molecule type" value="Genomic_DNA"/>
</dbReference>
<dbReference type="GeneID" id="70179861"/>
<evidence type="ECO:0000256" key="2">
    <source>
        <dbReference type="ARBA" id="ARBA00007813"/>
    </source>
</evidence>
<keyword evidence="6 9" id="KW-0804">Transcription</keyword>
<keyword evidence="4 9" id="KW-0805">Transcription regulation</keyword>
<comment type="subcellular location">
    <subcellularLocation>
        <location evidence="1 9">Nucleus</location>
    </subcellularLocation>
</comment>
<dbReference type="Pfam" id="PF26204">
    <property type="entry name" value="Med14_fung"/>
    <property type="match status" value="1"/>
</dbReference>
<dbReference type="GO" id="GO:0070847">
    <property type="term" value="C:core mediator complex"/>
    <property type="evidence" value="ECO:0007669"/>
    <property type="project" value="TreeGrafter"/>
</dbReference>
<evidence type="ECO:0000313" key="12">
    <source>
        <dbReference type="EMBL" id="KAH7027505.1"/>
    </source>
</evidence>
<comment type="similarity">
    <text evidence="2 9">Belongs to the Mediator complex subunit 14 family.</text>
</comment>
<evidence type="ECO:0000256" key="9">
    <source>
        <dbReference type="RuleBase" id="RU365082"/>
    </source>
</evidence>
<dbReference type="Pfam" id="PF08638">
    <property type="entry name" value="Med14"/>
    <property type="match status" value="1"/>
</dbReference>
<name>A0A9P9BRQ1_9PEZI</name>
<evidence type="ECO:0000256" key="5">
    <source>
        <dbReference type="ARBA" id="ARBA00023159"/>
    </source>
</evidence>
<comment type="caution">
    <text evidence="12">The sequence shown here is derived from an EMBL/GenBank/DDBJ whole genome shotgun (WGS) entry which is preliminary data.</text>
</comment>
<feature type="compositionally biased region" description="Polar residues" evidence="10">
    <location>
        <begin position="13"/>
        <end position="23"/>
    </location>
</feature>
<evidence type="ECO:0000256" key="6">
    <source>
        <dbReference type="ARBA" id="ARBA00023163"/>
    </source>
</evidence>
<keyword evidence="5 9" id="KW-0010">Activator</keyword>
<dbReference type="Proteomes" id="UP000756346">
    <property type="component" value="Unassembled WGS sequence"/>
</dbReference>
<sequence length="1061" mass="119304">MANGADSGAVHSKATTKTSTDPSRWNDLSDEIQHITQGFVPLGLLVSRLAQRSHNALQDCVIAMAKMPLPSSAPMVNGNAVNGGSLPDDSSPENIRKKAHLLEFVKDEHAKWVKALVMTSWSRKAETVSKLIDLYNAINMQKFDYMRSVEHLIDVRAALPAARLGEPDLQTALQILSTGDATWMPDLQYIEPPPISPREKLQWIENTNTLLSLRLNLEEHDKIPAQFKDYKIESGRVTFVVPGEFEVDLTIADEDFEKQFWFIDFRFAFTPAPAELSDLLRQYLEVKVNETLEKDGLRGCYSFLHEFVLTHKITEFVRQAFELSRHQWVDTLKVERLNRAMSIQYWASRHPPEGPKSWILLGVHSGRQLGKPSDPSSTSKLTLRWFKDNKEISDAQIPLDDHDISTERLLKRVIGRHVKSTLGAIYARLNSKGRFQQREAALSLNIAEDEPVLSNLQMQIGREDIVTVKIAPTTGQFAISPQTAVTSKGENRLNMSSKDPTDEGVTTLESIRCYYTVDELNRRGKSMGWNVCRAPVKMDDIKPILNTRESFQAMWFKRRGWPEQWYLMLSLSLGGDRWWLVEVADKPSRISSYTPLSLTAGLPELSDKFFHELTVFTAIMIAQITDLRHFRAQNIDHATEARVNKSLPPGVRVPAIRVKLSDILQRPGSAGSQTPKAPSWARDSVRIVFLGIRNTAPVRSLVKDETGNGDMPDLTPNNEHKLSTVVDARFKVAEPERFSMLKCNVERDVVFNKKLGVFALHLQTELGTPIFDTLKRRLQAIERLVDCVDAIRRCDRDVRCEKISLQKITFSYSQLSKAEAESAIPPPARRRQATLDLSADEIQLRLEKDDPQLRIIDMYHQLLNSELRFGQLAFFLSIISPLQSALDAIETAWLDLSADCKGQVAVFATHLDCFNIHYTLPGATKDSARKAALRIQLMERKNNQFWWVYRDEPGPVRDPDDAFKKALDPVWNAPDRQWRNLGGGAACTMDRGIETLLMAIDGAVRPLALQSPKAIKQSVSKTTSGAKTQASGAAAAQGKTAQNSNNNNAKARPIAEVVVLD</sequence>
<evidence type="ECO:0000256" key="1">
    <source>
        <dbReference type="ARBA" id="ARBA00004123"/>
    </source>
</evidence>
<keyword evidence="7 9" id="KW-0539">Nucleus</keyword>
<gene>
    <name evidence="12" type="ORF">B0I36DRAFT_247481</name>
</gene>
<dbReference type="PANTHER" id="PTHR12809:SF2">
    <property type="entry name" value="MEDIATOR OF RNA POLYMERASE II TRANSCRIPTION SUBUNIT 14"/>
    <property type="match status" value="1"/>
</dbReference>
<dbReference type="InterPro" id="IPR055122">
    <property type="entry name" value="Med14_N"/>
</dbReference>
<feature type="domain" description="Mediator complex subunit MED14 N-terminal" evidence="11">
    <location>
        <begin position="39"/>
        <end position="253"/>
    </location>
</feature>
<feature type="region of interest" description="Disordered" evidence="10">
    <location>
        <begin position="1"/>
        <end position="25"/>
    </location>
</feature>
<feature type="region of interest" description="Disordered" evidence="10">
    <location>
        <begin position="1020"/>
        <end position="1061"/>
    </location>
</feature>
<feature type="compositionally biased region" description="Low complexity" evidence="10">
    <location>
        <begin position="1022"/>
        <end position="1042"/>
    </location>
</feature>
<evidence type="ECO:0000256" key="3">
    <source>
        <dbReference type="ARBA" id="ARBA00019619"/>
    </source>
</evidence>
<evidence type="ECO:0000256" key="10">
    <source>
        <dbReference type="SAM" id="MobiDB-lite"/>
    </source>
</evidence>
<evidence type="ECO:0000256" key="7">
    <source>
        <dbReference type="ARBA" id="ARBA00023242"/>
    </source>
</evidence>
<reference evidence="12" key="1">
    <citation type="journal article" date="2021" name="Nat. Commun.">
        <title>Genetic determinants of endophytism in the Arabidopsis root mycobiome.</title>
        <authorList>
            <person name="Mesny F."/>
            <person name="Miyauchi S."/>
            <person name="Thiergart T."/>
            <person name="Pickel B."/>
            <person name="Atanasova L."/>
            <person name="Karlsson M."/>
            <person name="Huettel B."/>
            <person name="Barry K.W."/>
            <person name="Haridas S."/>
            <person name="Chen C."/>
            <person name="Bauer D."/>
            <person name="Andreopoulos W."/>
            <person name="Pangilinan J."/>
            <person name="LaButti K."/>
            <person name="Riley R."/>
            <person name="Lipzen A."/>
            <person name="Clum A."/>
            <person name="Drula E."/>
            <person name="Henrissat B."/>
            <person name="Kohler A."/>
            <person name="Grigoriev I.V."/>
            <person name="Martin F.M."/>
            <person name="Hacquard S."/>
        </authorList>
    </citation>
    <scope>NUCLEOTIDE SEQUENCE</scope>
    <source>
        <strain evidence="12">MPI-CAGE-CH-0230</strain>
    </source>
</reference>
<organism evidence="12 13">
    <name type="scientific">Microdochium trichocladiopsis</name>
    <dbReference type="NCBI Taxonomy" id="1682393"/>
    <lineage>
        <taxon>Eukaryota</taxon>
        <taxon>Fungi</taxon>
        <taxon>Dikarya</taxon>
        <taxon>Ascomycota</taxon>
        <taxon>Pezizomycotina</taxon>
        <taxon>Sordariomycetes</taxon>
        <taxon>Xylariomycetidae</taxon>
        <taxon>Xylariales</taxon>
        <taxon>Microdochiaceae</taxon>
        <taxon>Microdochium</taxon>
    </lineage>
</organism>
<dbReference type="GO" id="GO:0016592">
    <property type="term" value="C:mediator complex"/>
    <property type="evidence" value="ECO:0007669"/>
    <property type="project" value="UniProtKB-UniRule"/>
</dbReference>
<evidence type="ECO:0000259" key="11">
    <source>
        <dbReference type="Pfam" id="PF08638"/>
    </source>
</evidence>
<protein>
    <recommendedName>
        <fullName evidence="3 9">Mediator of RNA polymerase II transcription subunit 14</fullName>
    </recommendedName>
    <alternativeName>
        <fullName evidence="8 9">Mediator complex subunit 14</fullName>
    </alternativeName>
</protein>
<accession>A0A9P9BRQ1</accession>
<proteinExistence type="inferred from homology"/>
<dbReference type="GO" id="GO:0003712">
    <property type="term" value="F:transcription coregulator activity"/>
    <property type="evidence" value="ECO:0007669"/>
    <property type="project" value="UniProtKB-UniRule"/>
</dbReference>
<evidence type="ECO:0000256" key="4">
    <source>
        <dbReference type="ARBA" id="ARBA00023015"/>
    </source>
</evidence>
<dbReference type="OrthoDB" id="205099at2759"/>
<dbReference type="AlphaFoldDB" id="A0A9P9BRQ1"/>